<keyword evidence="1" id="KW-0175">Coiled coil</keyword>
<accession>A0ABY4CB51</accession>
<protein>
    <submittedName>
        <fullName evidence="2">Uncharacterized protein</fullName>
    </submittedName>
</protein>
<name>A0ABY4CB51_9MICO</name>
<proteinExistence type="predicted"/>
<dbReference type="Proteomes" id="UP000832097">
    <property type="component" value="Chromosome"/>
</dbReference>
<evidence type="ECO:0000313" key="2">
    <source>
        <dbReference type="EMBL" id="UOE45925.1"/>
    </source>
</evidence>
<keyword evidence="3" id="KW-1185">Reference proteome</keyword>
<sequence length="151" mass="16498">MSTEAQAVAQQTYMMYVERNAFVAGAEWQASRPVTDAEVDALKVGDALLRETAEKQREHIARLVKQRDALAAQIEAALRLLAPGVRADPDRVAGILPAGSEVRARILAEHDARVLEEAADEFAVVPHPYEGGVTGWLRARAAEKREEADRG</sequence>
<dbReference type="RefSeq" id="WP_243558661.1">
    <property type="nucleotide sequence ID" value="NZ_CP094528.1"/>
</dbReference>
<organism evidence="2 3">
    <name type="scientific">Agromyces larvae</name>
    <dbReference type="NCBI Taxonomy" id="2929802"/>
    <lineage>
        <taxon>Bacteria</taxon>
        <taxon>Bacillati</taxon>
        <taxon>Actinomycetota</taxon>
        <taxon>Actinomycetes</taxon>
        <taxon>Micrococcales</taxon>
        <taxon>Microbacteriaceae</taxon>
        <taxon>Agromyces</taxon>
    </lineage>
</organism>
<gene>
    <name evidence="2" type="ORF">MTO99_09350</name>
</gene>
<dbReference type="EMBL" id="CP094528">
    <property type="protein sequence ID" value="UOE45925.1"/>
    <property type="molecule type" value="Genomic_DNA"/>
</dbReference>
<evidence type="ECO:0000313" key="3">
    <source>
        <dbReference type="Proteomes" id="UP000832097"/>
    </source>
</evidence>
<feature type="coiled-coil region" evidence="1">
    <location>
        <begin position="53"/>
        <end position="80"/>
    </location>
</feature>
<reference evidence="2 3" key="1">
    <citation type="submission" date="2022-03" db="EMBL/GenBank/DDBJ databases">
        <title>Mucilaginibacter sp. isolated from the gut of Protaetia brevitarsis seulensis larvae.</title>
        <authorList>
            <person name="Won M."/>
            <person name="Kim S.-J."/>
            <person name="Kwon S.-W."/>
        </authorList>
    </citation>
    <scope>NUCLEOTIDE SEQUENCE [LARGE SCALE GENOMIC DNA]</scope>
    <source>
        <strain evidence="2 3">CFWR-12</strain>
    </source>
</reference>
<evidence type="ECO:0000256" key="1">
    <source>
        <dbReference type="SAM" id="Coils"/>
    </source>
</evidence>